<accession>V6LM51</accession>
<dbReference type="Proteomes" id="UP000018208">
    <property type="component" value="Unassembled WGS sequence"/>
</dbReference>
<protein>
    <submittedName>
        <fullName evidence="1">Uncharacterized protein</fullName>
    </submittedName>
</protein>
<dbReference type="VEuPathDB" id="GiardiaDB:SS50377_22071"/>
<reference evidence="2" key="2">
    <citation type="submission" date="2020-12" db="EMBL/GenBank/DDBJ databases">
        <title>New Spironucleus salmonicida genome in near-complete chromosomes.</title>
        <authorList>
            <person name="Xu F."/>
            <person name="Kurt Z."/>
            <person name="Jimenez-Gonzalez A."/>
            <person name="Astvaldsson A."/>
            <person name="Andersson J.O."/>
            <person name="Svard S.G."/>
        </authorList>
    </citation>
    <scope>NUCLEOTIDE SEQUENCE</scope>
    <source>
        <strain evidence="2">ATCC 50377</strain>
    </source>
</reference>
<evidence type="ECO:0000313" key="1">
    <source>
        <dbReference type="EMBL" id="EST45767.1"/>
    </source>
</evidence>
<dbReference type="EMBL" id="KI546089">
    <property type="protein sequence ID" value="EST45767.1"/>
    <property type="molecule type" value="Genomic_DNA"/>
</dbReference>
<dbReference type="EMBL" id="AUWU02000002">
    <property type="protein sequence ID" value="KAH0576507.1"/>
    <property type="molecule type" value="Genomic_DNA"/>
</dbReference>
<keyword evidence="3" id="KW-1185">Reference proteome</keyword>
<organism evidence="1">
    <name type="scientific">Spironucleus salmonicida</name>
    <dbReference type="NCBI Taxonomy" id="348837"/>
    <lineage>
        <taxon>Eukaryota</taxon>
        <taxon>Metamonada</taxon>
        <taxon>Diplomonadida</taxon>
        <taxon>Hexamitidae</taxon>
        <taxon>Hexamitinae</taxon>
        <taxon>Spironucleus</taxon>
    </lineage>
</organism>
<evidence type="ECO:0000313" key="3">
    <source>
        <dbReference type="Proteomes" id="UP000018208"/>
    </source>
</evidence>
<gene>
    <name evidence="1" type="ORF">SS50377_14338</name>
    <name evidence="2" type="ORF">SS50377_22071</name>
</gene>
<dbReference type="AlphaFoldDB" id="V6LM51"/>
<sequence>MSGDISHSSATEISSKVSNSNDFTDIFAINRGIAQVSSTSQKSQLACPKKSFQCDQINQSNYESRSQSKLNSFSKQDPMISTSGIKKSTLTLPNKSINDSQISWQTYQSQVNILNESSQKISNISQLSFKSQAESSSKQNFQPSSKIFDQSIDQSINYQIGKQSNKKQKSVMSQLSTLSIPKKIQSPAPLPDTLIMPQQKQLPPTSHKIAASQALLHDNSFVNPIKGVSSQQFDQKQISDLYMNETSILSSSNISNASSVKFPSKSISSFASSVFQKPKTVISQSTRQITKQDSQFETTLKQPNMSYRNLPVQDASQLCLLSNNTKTKLSLVQGNESVQNSSMYSTIVAVVTQQQEVDINNVINDSKLKIDQLKNQELLNQANSKGGTEIMEAIKLLEIQIIRLQKLYNPQSKRQLIFNALFKIGGQLSK</sequence>
<reference evidence="1 2" key="1">
    <citation type="journal article" date="2014" name="PLoS Genet.">
        <title>The Genome of Spironucleus salmonicida Highlights a Fish Pathogen Adapted to Fluctuating Environments.</title>
        <authorList>
            <person name="Xu F."/>
            <person name="Jerlstrom-Hultqvist J."/>
            <person name="Einarsson E."/>
            <person name="Astvaldsson A."/>
            <person name="Svard S.G."/>
            <person name="Andersson J.O."/>
        </authorList>
    </citation>
    <scope>NUCLEOTIDE SEQUENCE</scope>
    <source>
        <strain evidence="2">ATCC 50377</strain>
    </source>
</reference>
<proteinExistence type="predicted"/>
<name>V6LM51_9EUKA</name>
<evidence type="ECO:0000313" key="2">
    <source>
        <dbReference type="EMBL" id="KAH0576507.1"/>
    </source>
</evidence>